<dbReference type="Pfam" id="PF12836">
    <property type="entry name" value="HHH_3"/>
    <property type="match status" value="1"/>
</dbReference>
<keyword evidence="4" id="KW-1185">Reference proteome</keyword>
<evidence type="ECO:0000256" key="1">
    <source>
        <dbReference type="SAM" id="MobiDB-lite"/>
    </source>
</evidence>
<name>A0ABY4BSB3_9FLAO</name>
<dbReference type="RefSeq" id="WP_243551038.1">
    <property type="nucleotide sequence ID" value="NZ_CP094532.1"/>
</dbReference>
<protein>
    <submittedName>
        <fullName evidence="3">Helix-hairpin-helix domain-containing protein</fullName>
    </submittedName>
</protein>
<dbReference type="SUPFAM" id="SSF47781">
    <property type="entry name" value="RuvA domain 2-like"/>
    <property type="match status" value="3"/>
</dbReference>
<dbReference type="EMBL" id="CP094532">
    <property type="protein sequence ID" value="UOE42093.1"/>
    <property type="molecule type" value="Genomic_DNA"/>
</dbReference>
<dbReference type="InterPro" id="IPR010994">
    <property type="entry name" value="RuvA_2-like"/>
</dbReference>
<dbReference type="InterPro" id="IPR051675">
    <property type="entry name" value="Endo/Exo/Phosphatase_dom_1"/>
</dbReference>
<dbReference type="Proteomes" id="UP000831460">
    <property type="component" value="Chromosome"/>
</dbReference>
<keyword evidence="2" id="KW-0812">Transmembrane</keyword>
<dbReference type="Gene3D" id="1.10.150.310">
    <property type="entry name" value="Tex RuvX-like domain-like"/>
    <property type="match status" value="1"/>
</dbReference>
<organism evidence="3 4">
    <name type="scientific">Chryseobacterium suipulveris</name>
    <dbReference type="NCBI Taxonomy" id="2929800"/>
    <lineage>
        <taxon>Bacteria</taxon>
        <taxon>Pseudomonadati</taxon>
        <taxon>Bacteroidota</taxon>
        <taxon>Flavobacteriia</taxon>
        <taxon>Flavobacteriales</taxon>
        <taxon>Weeksellaceae</taxon>
        <taxon>Chryseobacterium group</taxon>
        <taxon>Chryseobacterium</taxon>
    </lineage>
</organism>
<gene>
    <name evidence="3" type="ORF">MTP09_05505</name>
</gene>
<reference evidence="3 4" key="1">
    <citation type="submission" date="2022-03" db="EMBL/GenBank/DDBJ databases">
        <title>Chryseobacterium sp. isolated from particulate matters in swine house.</title>
        <authorList>
            <person name="Won M."/>
            <person name="Kim S.-J."/>
            <person name="Kwon S.-W."/>
        </authorList>
    </citation>
    <scope>NUCLEOTIDE SEQUENCE [LARGE SCALE GENOMIC DNA]</scope>
    <source>
        <strain evidence="3 4">SC2-2</strain>
    </source>
</reference>
<evidence type="ECO:0000313" key="4">
    <source>
        <dbReference type="Proteomes" id="UP000831460"/>
    </source>
</evidence>
<dbReference type="PANTHER" id="PTHR21180">
    <property type="entry name" value="ENDONUCLEASE/EXONUCLEASE/PHOSPHATASE FAMILY DOMAIN-CONTAINING PROTEIN 1"/>
    <property type="match status" value="1"/>
</dbReference>
<dbReference type="PANTHER" id="PTHR21180:SF32">
    <property type="entry name" value="ENDONUCLEASE_EXONUCLEASE_PHOSPHATASE FAMILY DOMAIN-CONTAINING PROTEIN 1"/>
    <property type="match status" value="1"/>
</dbReference>
<proteinExistence type="predicted"/>
<keyword evidence="2" id="KW-1133">Transmembrane helix</keyword>
<sequence length="474" mass="55595">MNIHLQLSAVKNYFFGFATSGSILITGLLYFNTTKKDNSFPTQIFTEETNASERIVLKAYDPNSLNKEEWMTLGFSEKQATTILKYKQAVGGSFVSKEQLRKCYAISESKYDEIEKYILLPETANRHFRSSRNSYRKTIQFAGYHSYRQKGSDELRIPGKFNPDHFSESDFEKMGFTERQAASILKYKNYLGGSFISKEKFKECFIISEENYRKMEPYLLLPQKTPENYSNQRSSFSNNYAKTEKPKVQYQNFDPNQTDFDGWKILGFTDKQAQTIINYRDRYLKGSFKSLEEIQKCYAISPEKFEEMRPYIVLNPDSFQKNNVSSTVSNHENPKSQKATASVESKTDFSKIDLNEINFKQLIEYGFDEKSAASFIGFRNKLGGFVNKQQILDTYNIDKVQAHRLIFIAPLTTDNVQKYSLMDAPESWLKNHPYFKYYADKIIYYRISFKNENKFFREMKVKPEAEEKMRLYMK</sequence>
<accession>A0ABY4BSB3</accession>
<evidence type="ECO:0000313" key="3">
    <source>
        <dbReference type="EMBL" id="UOE42093.1"/>
    </source>
</evidence>
<feature type="region of interest" description="Disordered" evidence="1">
    <location>
        <begin position="323"/>
        <end position="342"/>
    </location>
</feature>
<evidence type="ECO:0000256" key="2">
    <source>
        <dbReference type="SAM" id="Phobius"/>
    </source>
</evidence>
<keyword evidence="2" id="KW-0472">Membrane</keyword>
<feature type="transmembrane region" description="Helical" evidence="2">
    <location>
        <begin position="12"/>
        <end position="31"/>
    </location>
</feature>